<name>A0AAE4GCH8_9BURK</name>
<proteinExistence type="predicted"/>
<protein>
    <submittedName>
        <fullName evidence="1">Uncharacterized protein</fullName>
    </submittedName>
</protein>
<comment type="caution">
    <text evidence="1">The sequence shown here is derived from an EMBL/GenBank/DDBJ whole genome shotgun (WGS) entry which is preliminary data.</text>
</comment>
<dbReference type="AlphaFoldDB" id="A0AAE4GCH8"/>
<dbReference type="EMBL" id="JAVRAA010000010">
    <property type="protein sequence ID" value="MDT0338883.1"/>
    <property type="molecule type" value="Genomic_DNA"/>
</dbReference>
<accession>A0AAE4GCH8</accession>
<organism evidence="1">
    <name type="scientific">Herbaspirillum huttiense subsp. nephrolepidis</name>
    <dbReference type="NCBI Taxonomy" id="3075126"/>
    <lineage>
        <taxon>Bacteria</taxon>
        <taxon>Pseudomonadati</taxon>
        <taxon>Pseudomonadota</taxon>
        <taxon>Betaproteobacteria</taxon>
        <taxon>Burkholderiales</taxon>
        <taxon>Oxalobacteraceae</taxon>
        <taxon>Herbaspirillum</taxon>
    </lineage>
</organism>
<reference evidence="1" key="1">
    <citation type="submission" date="2023-02" db="EMBL/GenBank/DDBJ databases">
        <title>Description of Herbaspirillum huttiense subsp. nephrolepsisexaltata and Herbaspirillum huttiense subsp. lycopersicon.</title>
        <authorList>
            <person name="Poudel M."/>
            <person name="Sharma A."/>
            <person name="Goss E."/>
            <person name="Tapia J.H."/>
            <person name="Harmon C.M."/>
            <person name="Jones J.B."/>
        </authorList>
    </citation>
    <scope>NUCLEOTIDE SEQUENCE</scope>
    <source>
        <strain evidence="1">NC40101</strain>
    </source>
</reference>
<gene>
    <name evidence="1" type="ORF">RJN63_18755</name>
</gene>
<evidence type="ECO:0000313" key="1">
    <source>
        <dbReference type="EMBL" id="MDT0338883.1"/>
    </source>
</evidence>
<sequence>MATLFFAQILRKRQKRVEAGREPRQFQKKLYDSFKKLSFLPA</sequence>